<feature type="domain" description="PAC" evidence="22">
    <location>
        <begin position="488"/>
        <end position="540"/>
    </location>
</feature>
<evidence type="ECO:0000259" key="22">
    <source>
        <dbReference type="PROSITE" id="PS50113"/>
    </source>
</evidence>
<dbReference type="SUPFAM" id="SSF158472">
    <property type="entry name" value="HAMP domain-like"/>
    <property type="match status" value="1"/>
</dbReference>
<evidence type="ECO:0000256" key="13">
    <source>
        <dbReference type="ARBA" id="ARBA00023136"/>
    </source>
</evidence>
<dbReference type="Pfam" id="PF00512">
    <property type="entry name" value="HisKA"/>
    <property type="match status" value="1"/>
</dbReference>
<dbReference type="InterPro" id="IPR036097">
    <property type="entry name" value="HisK_dim/P_sf"/>
</dbReference>
<evidence type="ECO:0000313" key="26">
    <source>
        <dbReference type="Proteomes" id="UP000198862"/>
    </source>
</evidence>
<dbReference type="InterPro" id="IPR003594">
    <property type="entry name" value="HATPase_dom"/>
</dbReference>
<dbReference type="InterPro" id="IPR004358">
    <property type="entry name" value="Sig_transdc_His_kin-like_C"/>
</dbReference>
<dbReference type="CDD" id="cd00088">
    <property type="entry name" value="HPT"/>
    <property type="match status" value="1"/>
</dbReference>
<accession>A0A1I1GX46</accession>
<dbReference type="PROSITE" id="PS50112">
    <property type="entry name" value="PAS"/>
    <property type="match status" value="1"/>
</dbReference>
<dbReference type="PROSITE" id="PS50113">
    <property type="entry name" value="PAC"/>
    <property type="match status" value="1"/>
</dbReference>
<dbReference type="Pfam" id="PF00072">
    <property type="entry name" value="Response_reg"/>
    <property type="match status" value="2"/>
</dbReference>
<dbReference type="InterPro" id="IPR036641">
    <property type="entry name" value="HPT_dom_sf"/>
</dbReference>
<feature type="modified residue" description="4-aspartylphosphate" evidence="17">
    <location>
        <position position="1180"/>
    </location>
</feature>
<reference evidence="25 26" key="1">
    <citation type="submission" date="2016-10" db="EMBL/GenBank/DDBJ databases">
        <authorList>
            <person name="de Groot N.N."/>
        </authorList>
    </citation>
    <scope>NUCLEOTIDE SEQUENCE [LARGE SCALE GENOMIC DNA]</scope>
    <source>
        <strain evidence="25 26">DSM 6059</strain>
    </source>
</reference>
<evidence type="ECO:0000256" key="3">
    <source>
        <dbReference type="ARBA" id="ARBA00012438"/>
    </source>
</evidence>
<dbReference type="EMBL" id="FOLO01000005">
    <property type="protein sequence ID" value="SFC15862.1"/>
    <property type="molecule type" value="Genomic_DNA"/>
</dbReference>
<dbReference type="InterPro" id="IPR036890">
    <property type="entry name" value="HATPase_C_sf"/>
</dbReference>
<keyword evidence="12" id="KW-0902">Two-component regulatory system</keyword>
<dbReference type="InterPro" id="IPR003661">
    <property type="entry name" value="HisK_dim/P_dom"/>
</dbReference>
<dbReference type="Gene3D" id="1.10.287.130">
    <property type="match status" value="1"/>
</dbReference>
<dbReference type="GO" id="GO:0000155">
    <property type="term" value="F:phosphorelay sensor kinase activity"/>
    <property type="evidence" value="ECO:0007669"/>
    <property type="project" value="InterPro"/>
</dbReference>
<dbReference type="OrthoDB" id="9810730at2"/>
<dbReference type="InterPro" id="IPR000700">
    <property type="entry name" value="PAS-assoc_C"/>
</dbReference>
<feature type="domain" description="Response regulatory" evidence="20">
    <location>
        <begin position="1127"/>
        <end position="1250"/>
    </location>
</feature>
<evidence type="ECO:0000256" key="8">
    <source>
        <dbReference type="ARBA" id="ARBA00022741"/>
    </source>
</evidence>
<dbReference type="SUPFAM" id="SSF55874">
    <property type="entry name" value="ATPase domain of HSP90 chaperone/DNA topoisomerase II/histidine kinase"/>
    <property type="match status" value="1"/>
</dbReference>
<dbReference type="InterPro" id="IPR001789">
    <property type="entry name" value="Sig_transdc_resp-reg_receiver"/>
</dbReference>
<evidence type="ECO:0000256" key="5">
    <source>
        <dbReference type="ARBA" id="ARBA00022553"/>
    </source>
</evidence>
<evidence type="ECO:0000256" key="15">
    <source>
        <dbReference type="ARBA" id="ARBA00068150"/>
    </source>
</evidence>
<dbReference type="CDD" id="cd00130">
    <property type="entry name" value="PAS"/>
    <property type="match status" value="1"/>
</dbReference>
<feature type="domain" description="HPt" evidence="24">
    <location>
        <begin position="1305"/>
        <end position="1398"/>
    </location>
</feature>
<dbReference type="CDD" id="cd17546">
    <property type="entry name" value="REC_hyHK_CKI1_RcsC-like"/>
    <property type="match status" value="2"/>
</dbReference>
<organism evidence="25 26">
    <name type="scientific">Pseudoalteromonas denitrificans DSM 6059</name>
    <dbReference type="NCBI Taxonomy" id="1123010"/>
    <lineage>
        <taxon>Bacteria</taxon>
        <taxon>Pseudomonadati</taxon>
        <taxon>Pseudomonadota</taxon>
        <taxon>Gammaproteobacteria</taxon>
        <taxon>Alteromonadales</taxon>
        <taxon>Pseudoalteromonadaceae</taxon>
        <taxon>Pseudoalteromonas</taxon>
    </lineage>
</organism>
<keyword evidence="10" id="KW-0067">ATP-binding</keyword>
<dbReference type="PROSITE" id="PS50885">
    <property type="entry name" value="HAMP"/>
    <property type="match status" value="1"/>
</dbReference>
<dbReference type="Gene3D" id="3.30.565.10">
    <property type="entry name" value="Histidine kinase-like ATPase, C-terminal domain"/>
    <property type="match status" value="1"/>
</dbReference>
<feature type="domain" description="Response regulatory" evidence="20">
    <location>
        <begin position="975"/>
        <end position="1097"/>
    </location>
</feature>
<evidence type="ECO:0000256" key="2">
    <source>
        <dbReference type="ARBA" id="ARBA00004651"/>
    </source>
</evidence>
<dbReference type="SMART" id="SM00304">
    <property type="entry name" value="HAMP"/>
    <property type="match status" value="1"/>
</dbReference>
<dbReference type="GO" id="GO:0005886">
    <property type="term" value="C:plasma membrane"/>
    <property type="evidence" value="ECO:0007669"/>
    <property type="project" value="UniProtKB-SubCell"/>
</dbReference>
<dbReference type="InterPro" id="IPR035965">
    <property type="entry name" value="PAS-like_dom_sf"/>
</dbReference>
<feature type="domain" description="HAMP" evidence="23">
    <location>
        <begin position="349"/>
        <end position="401"/>
    </location>
</feature>
<keyword evidence="8" id="KW-0547">Nucleotide-binding</keyword>
<evidence type="ECO:0000256" key="12">
    <source>
        <dbReference type="ARBA" id="ARBA00023012"/>
    </source>
</evidence>
<evidence type="ECO:0000256" key="1">
    <source>
        <dbReference type="ARBA" id="ARBA00000085"/>
    </source>
</evidence>
<proteinExistence type="predicted"/>
<dbReference type="InterPro" id="IPR001610">
    <property type="entry name" value="PAC"/>
</dbReference>
<sequence>MQPSDIKNSTKHLTDYKKGSLFKSLLAWFIILSILPLSAVSWFNYQQTKASLVSASKAKLEQSSHLQTRYISNWFEKRFMDVNSQSKVKANIALLQTLENGFHSSNQSLNQYIMSYDWAVRSDPYQNDLVNIKREYNFIYDLFLIDKQGNILFTVEKEPDIGTSLSTGIFSNTHFSKTVLETLKTGKTLFSGIERYSPSDNKLAGFITAPLIDEFGTLVGAFAMQLNLEAIFDLLTSQQFEFSSEAHYLVSEDGILQTPIKEDWSQVLNKQVSLIKNNIVTINEYLGPNNNTVFGINEHVVIGNITWVLISEINKSEALDITNKMSQTTAIILLITMFLILFIAIHQIKKITNPINKLAKASRNISQGKTNQQVSVGFKNEIGQLADSFNEMITIRQKNEEALEVSNLEVKSALNKVKQQQNALDQHSIVAITDVKGTITYVNDKFCQISGFDTDELIGQNHRILNSGVHPESFFKNMYKIIAKGHVWQAEICNKNKSGDFYWVETTIVPILSGNGRPNKYIAIRTDITHLKEMEEDALRLHQTSETKLNIAQALAQHCSLEKRLNDAIECAFSLPTYGYHKKGGVFLRNAENNELVLSCFNAQFSKKDVLEEQSAKLQYLCTQSLDKGEIIISQNSFIDHIADNKWPENQHHGLNIIPLLNHISAEKNDIIGVLFFYTDIGVGVGVENSRMKLNILEEIANMFAATIVRENARKLLKQATESAQQNNQLKGEFLASMSHEIRTPMNGVLGMLGLLLNSKLNDEQYHKASIAKSSAESLLVLINDILDFSKVEAGKMNLDPIDFNIRSMLGDFSESMALKAQEKGLELILDVTGIEQSMVKGDPGRLRQILTNIVGNGIKFTSKGEISILAKMLPTSTSQLIFECSVSDTGIGIPPHKHNNLFDTFTQVDASTTRKYGGTGLGLAICKKLCELMHGSVSITSEEGQGSCFKFTVILDKSEKSQKVIPSINIEKLHLLIVDDNKTNREVLRGQLEHWGASVSEAEGGLEALNMCNEKLAMQKPIFDVAFLDMQMPDMDGAQLGQKIRDNELLDNMKLVMMTSIADGNEAQFFGELGFNAYFPKPATTSDLFDALNVVVGGGDALHNASPLVTHDYLKTLVHESNNAKRILLVEDNKINQFVALGILEESGIKAEVADHGQMALDLLNTSNKNNPYHLILMDCQMPILDGYETTQAIRAAKAGDRYTQIPIIAMTANVMEGDRENCINSGMNDYLPKPIEPLKLVEKITQWLDHKVDSKNELAEVVPITSHKSSHKDTDLQGKIRQFENEQLESWDKEAALKRVLNKDKLLKSLIEIFLSEMPDRIAELKVAQTNKDDEFLKSIAHTIKGVAANLSGLQLQHYSFELENSAKLQNNEEYDAIIDALISSYDVLCLEFKAYLTQGEQVNTASNSNEEAQIKYDEIKASLSHLKIKLEQNEYVEPDEVSPLLKLKLAKIILDRLQNLELQIGQFEITEAIDNITELITLVSVEEQKASGVVDI</sequence>
<dbReference type="InterPro" id="IPR008207">
    <property type="entry name" value="Sig_transdc_His_kin_Hpt_dom"/>
</dbReference>
<evidence type="ECO:0000259" key="21">
    <source>
        <dbReference type="PROSITE" id="PS50112"/>
    </source>
</evidence>
<name>A0A1I1GX46_9GAMM</name>
<feature type="transmembrane region" description="Helical" evidence="18">
    <location>
        <begin position="330"/>
        <end position="348"/>
    </location>
</feature>
<feature type="transmembrane region" description="Helical" evidence="18">
    <location>
        <begin position="25"/>
        <end position="45"/>
    </location>
</feature>
<dbReference type="Pfam" id="PF13426">
    <property type="entry name" value="PAS_9"/>
    <property type="match status" value="1"/>
</dbReference>
<dbReference type="SMART" id="SM00091">
    <property type="entry name" value="PAS"/>
    <property type="match status" value="1"/>
</dbReference>
<dbReference type="Gene3D" id="6.10.340.10">
    <property type="match status" value="1"/>
</dbReference>
<dbReference type="InterPro" id="IPR005467">
    <property type="entry name" value="His_kinase_dom"/>
</dbReference>
<dbReference type="Pfam" id="PF00672">
    <property type="entry name" value="HAMP"/>
    <property type="match status" value="1"/>
</dbReference>
<evidence type="ECO:0000256" key="14">
    <source>
        <dbReference type="ARBA" id="ARBA00064003"/>
    </source>
</evidence>
<evidence type="ECO:0000259" key="24">
    <source>
        <dbReference type="PROSITE" id="PS50894"/>
    </source>
</evidence>
<evidence type="ECO:0000259" key="23">
    <source>
        <dbReference type="PROSITE" id="PS50885"/>
    </source>
</evidence>
<dbReference type="FunFam" id="3.30.565.10:FF:000010">
    <property type="entry name" value="Sensor histidine kinase RcsC"/>
    <property type="match status" value="1"/>
</dbReference>
<keyword evidence="11 18" id="KW-1133">Transmembrane helix</keyword>
<dbReference type="Pfam" id="PF01627">
    <property type="entry name" value="Hpt"/>
    <property type="match status" value="1"/>
</dbReference>
<dbReference type="PROSITE" id="PS50109">
    <property type="entry name" value="HIS_KIN"/>
    <property type="match status" value="1"/>
</dbReference>
<dbReference type="GO" id="GO:0005524">
    <property type="term" value="F:ATP binding"/>
    <property type="evidence" value="ECO:0007669"/>
    <property type="project" value="UniProtKB-KW"/>
</dbReference>
<dbReference type="Gene3D" id="1.20.120.160">
    <property type="entry name" value="HPT domain"/>
    <property type="match status" value="1"/>
</dbReference>
<feature type="modified residue" description="4-aspartylphosphate" evidence="17">
    <location>
        <position position="1030"/>
    </location>
</feature>
<evidence type="ECO:0000256" key="16">
    <source>
        <dbReference type="PROSITE-ProRule" id="PRU00110"/>
    </source>
</evidence>
<evidence type="ECO:0000256" key="4">
    <source>
        <dbReference type="ARBA" id="ARBA00022475"/>
    </source>
</evidence>
<dbReference type="SUPFAM" id="SSF47226">
    <property type="entry name" value="Histidine-containing phosphotransfer domain, HPT domain"/>
    <property type="match status" value="1"/>
</dbReference>
<dbReference type="SMART" id="SM00387">
    <property type="entry name" value="HATPase_c"/>
    <property type="match status" value="1"/>
</dbReference>
<evidence type="ECO:0000256" key="9">
    <source>
        <dbReference type="ARBA" id="ARBA00022777"/>
    </source>
</evidence>
<keyword evidence="26" id="KW-1185">Reference proteome</keyword>
<evidence type="ECO:0000313" key="25">
    <source>
        <dbReference type="EMBL" id="SFC15862.1"/>
    </source>
</evidence>
<dbReference type="InterPro" id="IPR011006">
    <property type="entry name" value="CheY-like_superfamily"/>
</dbReference>
<comment type="subcellular location">
    <subcellularLocation>
        <location evidence="2">Cell membrane</location>
        <topology evidence="2">Multi-pass membrane protein</topology>
    </subcellularLocation>
</comment>
<evidence type="ECO:0000256" key="6">
    <source>
        <dbReference type="ARBA" id="ARBA00022679"/>
    </source>
</evidence>
<dbReference type="PROSITE" id="PS50894">
    <property type="entry name" value="HPT"/>
    <property type="match status" value="1"/>
</dbReference>
<dbReference type="Gene3D" id="3.30.450.20">
    <property type="entry name" value="PAS domain"/>
    <property type="match status" value="1"/>
</dbReference>
<dbReference type="Gene3D" id="3.40.50.2300">
    <property type="match status" value="2"/>
</dbReference>
<keyword evidence="7 18" id="KW-0812">Transmembrane</keyword>
<dbReference type="Pfam" id="PF02518">
    <property type="entry name" value="HATPase_c"/>
    <property type="match status" value="1"/>
</dbReference>
<feature type="modified residue" description="Phosphohistidine" evidence="16">
    <location>
        <position position="1344"/>
    </location>
</feature>
<dbReference type="PROSITE" id="PS50110">
    <property type="entry name" value="RESPONSE_REGULATORY"/>
    <property type="match status" value="2"/>
</dbReference>
<dbReference type="PRINTS" id="PR00344">
    <property type="entry name" value="BCTRLSENSOR"/>
</dbReference>
<keyword evidence="9" id="KW-0418">Kinase</keyword>
<dbReference type="EC" id="2.7.13.3" evidence="3"/>
<keyword evidence="5 17" id="KW-0597">Phosphoprotein</keyword>
<dbReference type="Proteomes" id="UP000198862">
    <property type="component" value="Unassembled WGS sequence"/>
</dbReference>
<feature type="domain" description="PAS" evidence="21">
    <location>
        <begin position="430"/>
        <end position="473"/>
    </location>
</feature>
<dbReference type="SMART" id="SM00073">
    <property type="entry name" value="HPT"/>
    <property type="match status" value="1"/>
</dbReference>
<dbReference type="PANTHER" id="PTHR45339">
    <property type="entry name" value="HYBRID SIGNAL TRANSDUCTION HISTIDINE KINASE J"/>
    <property type="match status" value="1"/>
</dbReference>
<dbReference type="SUPFAM" id="SSF52172">
    <property type="entry name" value="CheY-like"/>
    <property type="match status" value="2"/>
</dbReference>
<protein>
    <recommendedName>
        <fullName evidence="15">Sensory/regulatory protein RpfC</fullName>
        <ecNumber evidence="3">2.7.13.3</ecNumber>
    </recommendedName>
</protein>
<dbReference type="SUPFAM" id="SSF47384">
    <property type="entry name" value="Homodimeric domain of signal transducing histidine kinase"/>
    <property type="match status" value="1"/>
</dbReference>
<dbReference type="SMART" id="SM00448">
    <property type="entry name" value="REC"/>
    <property type="match status" value="2"/>
</dbReference>
<evidence type="ECO:0000256" key="10">
    <source>
        <dbReference type="ARBA" id="ARBA00022840"/>
    </source>
</evidence>
<feature type="domain" description="Histidine kinase" evidence="19">
    <location>
        <begin position="737"/>
        <end position="958"/>
    </location>
</feature>
<dbReference type="RefSeq" id="WP_091981074.1">
    <property type="nucleotide sequence ID" value="NZ_FOLO01000005.1"/>
</dbReference>
<dbReference type="CDD" id="cd00082">
    <property type="entry name" value="HisKA"/>
    <property type="match status" value="1"/>
</dbReference>
<dbReference type="STRING" id="1123010.SAMN02745724_01054"/>
<dbReference type="SMART" id="SM00388">
    <property type="entry name" value="HisKA"/>
    <property type="match status" value="1"/>
</dbReference>
<evidence type="ECO:0000259" key="19">
    <source>
        <dbReference type="PROSITE" id="PS50109"/>
    </source>
</evidence>
<evidence type="ECO:0000256" key="17">
    <source>
        <dbReference type="PROSITE-ProRule" id="PRU00169"/>
    </source>
</evidence>
<gene>
    <name evidence="25" type="ORF">SAMN02745724_01054</name>
</gene>
<dbReference type="InterPro" id="IPR000014">
    <property type="entry name" value="PAS"/>
</dbReference>
<dbReference type="NCBIfam" id="TIGR00229">
    <property type="entry name" value="sensory_box"/>
    <property type="match status" value="1"/>
</dbReference>
<evidence type="ECO:0000259" key="20">
    <source>
        <dbReference type="PROSITE" id="PS50110"/>
    </source>
</evidence>
<dbReference type="CDD" id="cd16922">
    <property type="entry name" value="HATPase_EvgS-ArcB-TorS-like"/>
    <property type="match status" value="1"/>
</dbReference>
<dbReference type="SUPFAM" id="SSF55785">
    <property type="entry name" value="PYP-like sensor domain (PAS domain)"/>
    <property type="match status" value="1"/>
</dbReference>
<comment type="subunit">
    <text evidence="14">At low DSF concentrations, interacts with RpfF.</text>
</comment>
<evidence type="ECO:0000256" key="18">
    <source>
        <dbReference type="SAM" id="Phobius"/>
    </source>
</evidence>
<keyword evidence="6" id="KW-0808">Transferase</keyword>
<evidence type="ECO:0000256" key="7">
    <source>
        <dbReference type="ARBA" id="ARBA00022692"/>
    </source>
</evidence>
<comment type="catalytic activity">
    <reaction evidence="1">
        <text>ATP + protein L-histidine = ADP + protein N-phospho-L-histidine.</text>
        <dbReference type="EC" id="2.7.13.3"/>
    </reaction>
</comment>
<evidence type="ECO:0000256" key="11">
    <source>
        <dbReference type="ARBA" id="ARBA00022989"/>
    </source>
</evidence>
<dbReference type="InterPro" id="IPR003660">
    <property type="entry name" value="HAMP_dom"/>
</dbReference>
<keyword evidence="13 18" id="KW-0472">Membrane</keyword>
<dbReference type="CDD" id="cd06225">
    <property type="entry name" value="HAMP"/>
    <property type="match status" value="1"/>
</dbReference>
<dbReference type="SMART" id="SM00086">
    <property type="entry name" value="PAC"/>
    <property type="match status" value="1"/>
</dbReference>
<keyword evidence="4" id="KW-1003">Cell membrane</keyword>
<dbReference type="FunFam" id="1.10.287.130:FF:000002">
    <property type="entry name" value="Two-component osmosensing histidine kinase"/>
    <property type="match status" value="1"/>
</dbReference>
<dbReference type="PANTHER" id="PTHR45339:SF1">
    <property type="entry name" value="HYBRID SIGNAL TRANSDUCTION HISTIDINE KINASE J"/>
    <property type="match status" value="1"/>
</dbReference>